<dbReference type="InterPro" id="IPR011990">
    <property type="entry name" value="TPR-like_helical_dom_sf"/>
</dbReference>
<dbReference type="Gene3D" id="1.25.40.10">
    <property type="entry name" value="Tetratricopeptide repeat domain"/>
    <property type="match status" value="2"/>
</dbReference>
<dbReference type="Gene3D" id="3.40.50.10070">
    <property type="entry name" value="TolB, N-terminal domain"/>
    <property type="match status" value="1"/>
</dbReference>
<dbReference type="GO" id="GO:0006171">
    <property type="term" value="P:cAMP biosynthetic process"/>
    <property type="evidence" value="ECO:0007669"/>
    <property type="project" value="TreeGrafter"/>
</dbReference>
<dbReference type="GO" id="GO:0004016">
    <property type="term" value="F:adenylate cyclase activity"/>
    <property type="evidence" value="ECO:0007669"/>
    <property type="project" value="UniProtKB-ARBA"/>
</dbReference>
<dbReference type="OrthoDB" id="9807521at2"/>
<protein>
    <recommendedName>
        <fullName evidence="1">Guanylate cyclase domain-containing protein</fullName>
    </recommendedName>
</protein>
<organism evidence="2 3">
    <name type="scientific">Bradyrhizobium betae</name>
    <dbReference type="NCBI Taxonomy" id="244734"/>
    <lineage>
        <taxon>Bacteria</taxon>
        <taxon>Pseudomonadati</taxon>
        <taxon>Pseudomonadota</taxon>
        <taxon>Alphaproteobacteria</taxon>
        <taxon>Hyphomicrobiales</taxon>
        <taxon>Nitrobacteraceae</taxon>
        <taxon>Bradyrhizobium</taxon>
    </lineage>
</organism>
<dbReference type="InterPro" id="IPR001054">
    <property type="entry name" value="A/G_cyclase"/>
</dbReference>
<dbReference type="Proteomes" id="UP000290819">
    <property type="component" value="Unassembled WGS sequence"/>
</dbReference>
<dbReference type="CDD" id="cd07302">
    <property type="entry name" value="CHD"/>
    <property type="match status" value="1"/>
</dbReference>
<dbReference type="AlphaFoldDB" id="A0A4V1P5Y7"/>
<dbReference type="InterPro" id="IPR050697">
    <property type="entry name" value="Adenylyl/Guanylyl_Cyclase_3/4"/>
</dbReference>
<evidence type="ECO:0000259" key="1">
    <source>
        <dbReference type="PROSITE" id="PS50125"/>
    </source>
</evidence>
<feature type="domain" description="Guanylate cyclase" evidence="1">
    <location>
        <begin position="9"/>
        <end position="125"/>
    </location>
</feature>
<gene>
    <name evidence="2" type="ORF">B5V03_18950</name>
</gene>
<dbReference type="SUPFAM" id="SSF48452">
    <property type="entry name" value="TPR-like"/>
    <property type="match status" value="2"/>
</dbReference>
<dbReference type="InterPro" id="IPR029787">
    <property type="entry name" value="Nucleotide_cyclase"/>
</dbReference>
<accession>A0A4V1P5Y7</accession>
<dbReference type="SUPFAM" id="SSF55073">
    <property type="entry name" value="Nucleotide cyclase"/>
    <property type="match status" value="1"/>
</dbReference>
<proteinExistence type="predicted"/>
<dbReference type="PANTHER" id="PTHR43081">
    <property type="entry name" value="ADENYLATE CYCLASE, TERMINAL-DIFFERENTIATION SPECIFIC-RELATED"/>
    <property type="match status" value="1"/>
</dbReference>
<dbReference type="GO" id="GO:0035556">
    <property type="term" value="P:intracellular signal transduction"/>
    <property type="evidence" value="ECO:0007669"/>
    <property type="project" value="InterPro"/>
</dbReference>
<keyword evidence="3" id="KW-1185">Reference proteome</keyword>
<dbReference type="Gene3D" id="3.30.70.1230">
    <property type="entry name" value="Nucleotide cyclase"/>
    <property type="match status" value="1"/>
</dbReference>
<reference evidence="2 3" key="1">
    <citation type="submission" date="2017-03" db="EMBL/GenBank/DDBJ databases">
        <authorList>
            <person name="Safronova V.I."/>
            <person name="Sazanova A.L."/>
            <person name="Chirak E.R."/>
        </authorList>
    </citation>
    <scope>NUCLEOTIDE SEQUENCE [LARGE SCALE GENOMIC DNA]</scope>
    <source>
        <strain evidence="2 3">Opo-243</strain>
    </source>
</reference>
<dbReference type="PROSITE" id="PS50125">
    <property type="entry name" value="GUANYLATE_CYCLASE_2"/>
    <property type="match status" value="1"/>
</dbReference>
<name>A0A4V1P5Y7_9BRAD</name>
<evidence type="ECO:0000313" key="3">
    <source>
        <dbReference type="Proteomes" id="UP000290819"/>
    </source>
</evidence>
<evidence type="ECO:0000313" key="2">
    <source>
        <dbReference type="EMBL" id="RXT45749.1"/>
    </source>
</evidence>
<dbReference type="EMBL" id="MZXW01000021">
    <property type="protein sequence ID" value="RXT45749.1"/>
    <property type="molecule type" value="Genomic_DNA"/>
</dbReference>
<comment type="caution">
    <text evidence="2">The sequence shown here is derived from an EMBL/GenBank/DDBJ whole genome shotgun (WGS) entry which is preliminary data.</text>
</comment>
<sequence>MAEIRKIAAILAADVVGFSRLTNTDEDGTLARLRALRSEHLDPTVAAHHGREFKWTGDGFLAEFRSVSDAVCCALDIHAAMPDRNTSLPADRRIEFRIGIHLGEIIEEDDGDLMGDGVNIAARLESISAPNGICISAAAYDQVRNRLNHDVIDLGERDLKNIQRPVRAYLIGGVANHGSVVAERSIGSATGRSQAERPSLAVLPFQNFGGDHETDYFADGIVEDIITALSRTRWLFVIARNSSFIYKGRPVDARQVGHELGVRYLVEGSIRKAGQRVRISGQLIEAATGRHLWADRFDGDLADIFDLQDRITASVVVAIEPSVRLAEIERAQRKPTDNLDAYDLLLRALPAINAYTREGFAEAETLLRRAVALDPAYAEALAALAECLVRMTLNGWVANKSAATAEAADLAARAVTLDPANATILAIAAWAYSTVGVRFEQSLELADRALAIHPNSVHVRSFCGWVYNYFGESLKAIEQFEEARRLSPIDPKSYFPMLGLAVAHFFAGHFEETVAITGRILVEVPTHNVARRYRAAAFAHLGRLNEARAAIADLLQAQPSSSLRNSRSSVFRDQRMSDLYISGLEKAGLPE</sequence>
<dbReference type="Pfam" id="PF00211">
    <property type="entry name" value="Guanylate_cyc"/>
    <property type="match status" value="1"/>
</dbReference>
<dbReference type="PANTHER" id="PTHR43081:SF19">
    <property type="entry name" value="PH-SENSITIVE ADENYLATE CYCLASE RV1264"/>
    <property type="match status" value="1"/>
</dbReference>
<dbReference type="RefSeq" id="WP_129271945.1">
    <property type="nucleotide sequence ID" value="NZ_MZXW01000021.1"/>
</dbReference>